<name>A0ABW2NV75_9ACTN</name>
<dbReference type="PANTHER" id="PTHR43730:SF1">
    <property type="entry name" value="BETA-MANNOSIDASE"/>
    <property type="match status" value="1"/>
</dbReference>
<evidence type="ECO:0000313" key="12">
    <source>
        <dbReference type="Proteomes" id="UP001596496"/>
    </source>
</evidence>
<organism evidence="11 12">
    <name type="scientific">Sphaerisporangium rhizosphaerae</name>
    <dbReference type="NCBI Taxonomy" id="2269375"/>
    <lineage>
        <taxon>Bacteria</taxon>
        <taxon>Bacillati</taxon>
        <taxon>Actinomycetota</taxon>
        <taxon>Actinomycetes</taxon>
        <taxon>Streptosporangiales</taxon>
        <taxon>Streptosporangiaceae</taxon>
        <taxon>Sphaerisporangium</taxon>
    </lineage>
</organism>
<evidence type="ECO:0000259" key="8">
    <source>
        <dbReference type="Pfam" id="PF00703"/>
    </source>
</evidence>
<dbReference type="InterPro" id="IPR054593">
    <property type="entry name" value="Beta-mannosidase-like_N2"/>
</dbReference>
<keyword evidence="5 11" id="KW-0378">Hydrolase</keyword>
<dbReference type="SUPFAM" id="SSF49785">
    <property type="entry name" value="Galactose-binding domain-like"/>
    <property type="match status" value="1"/>
</dbReference>
<dbReference type="SUPFAM" id="SSF51445">
    <property type="entry name" value="(Trans)glycosidases"/>
    <property type="match status" value="1"/>
</dbReference>
<dbReference type="Gene3D" id="3.20.20.80">
    <property type="entry name" value="Glycosidases"/>
    <property type="match status" value="1"/>
</dbReference>
<dbReference type="GO" id="GO:0016787">
    <property type="term" value="F:hydrolase activity"/>
    <property type="evidence" value="ECO:0007669"/>
    <property type="project" value="UniProtKB-KW"/>
</dbReference>
<dbReference type="SUPFAM" id="SSF49303">
    <property type="entry name" value="beta-Galactosidase/glucuronidase domain"/>
    <property type="match status" value="1"/>
</dbReference>
<evidence type="ECO:0000256" key="2">
    <source>
        <dbReference type="ARBA" id="ARBA00007401"/>
    </source>
</evidence>
<feature type="domain" description="Beta-mannosidase-like galactose-binding" evidence="10">
    <location>
        <begin position="55"/>
        <end position="208"/>
    </location>
</feature>
<keyword evidence="12" id="KW-1185">Reference proteome</keyword>
<sequence length="883" mass="97207">MSAYRALHDGWTLTAADADVPISDVPGDGVPNSDEPGAGGPISGLPGTGVPISGVPAAVPGCVHTDLLAAGLIEDPYLDDNETRLSWIGRTEWVYETSFAWAPDEHERTDLVCAGLDTVATVVLNGVEVGRTANQHRSYRFPVRHLLREGDNTLSVRFASAYAYAEAQRAALGDRPGAYDEPYQFIRKMACNFGWDWGPTVVTAGIWRPIGLSSWSGARLAEVRPLVTTDGRTGHVEVRVRAERTTEEPHEITAEVAGIQARALLAPGAREAVLRLEVPDPELWWPRGHGGQARYDLTVSMGEERWHRRIGFRSVELDRDAFAISVNGRPVFVRGVNWIPDDCFPSRVTRDRLAARLGQAVEMNVNLLRVWGGGLYESEDFYDLADSLGLLVWQDFPFACAAYPEEEPFRSEVAAEARENVSRLAPHPSLVLWCGNNENLEGHADWGWRDRLGGRSWGAGFYHDLLPSIVAELDPTRPYWPGSPYSGAPDLPPNDPAHGTIHIWDVWNREDYTRYAEYRPRFAAEFGFQGPPAYATLRRAVSGELSADAPLVLHHQKAIDGNAKLLRGLADHLPRPRASTDGHHPTKPKGTDAGTHPPRPEGADGGHDVARPESTDNGLYVRRPEGVEEWHYLTRPERFDDWHYLTQVNQARAVAFGIGWFRTLAPYCSGTIMWQLNDCWPVTSWSAVDGDARRKPLWYALRRVYADRILEIRDGAVVAVNDSDAPWRGDLSVIRYALGGEPLAKGTFQVAAEPRSVARVELPRPLATPGDPAAEVLAARLDDRRALTFFAEDAAVAFPAADFDARAEPATGGYRVTVTARTIVRELALFPDRLDPAAEVDDMLLTLLPGETATFHVTTTRALDPAALTTPPVLRCLNEPAAG</sequence>
<feature type="compositionally biased region" description="Basic and acidic residues" evidence="7">
    <location>
        <begin position="573"/>
        <end position="584"/>
    </location>
</feature>
<evidence type="ECO:0000256" key="1">
    <source>
        <dbReference type="ARBA" id="ARBA00000829"/>
    </source>
</evidence>
<dbReference type="Gene3D" id="2.60.40.10">
    <property type="entry name" value="Immunoglobulins"/>
    <property type="match status" value="1"/>
</dbReference>
<dbReference type="Pfam" id="PF00703">
    <property type="entry name" value="Glyco_hydro_2"/>
    <property type="match status" value="1"/>
</dbReference>
<comment type="similarity">
    <text evidence="2">Belongs to the glycosyl hydrolase 2 family.</text>
</comment>
<accession>A0ABW2NV75</accession>
<evidence type="ECO:0000259" key="10">
    <source>
        <dbReference type="Pfam" id="PF22666"/>
    </source>
</evidence>
<gene>
    <name evidence="11" type="ORF">ACFQSB_00610</name>
</gene>
<evidence type="ECO:0000256" key="5">
    <source>
        <dbReference type="ARBA" id="ARBA00022801"/>
    </source>
</evidence>
<dbReference type="InterPro" id="IPR013783">
    <property type="entry name" value="Ig-like_fold"/>
</dbReference>
<dbReference type="EC" id="3.2.1.25" evidence="3"/>
<protein>
    <recommendedName>
        <fullName evidence="3">beta-mannosidase</fullName>
        <ecNumber evidence="3">3.2.1.25</ecNumber>
    </recommendedName>
</protein>
<feature type="region of interest" description="Disordered" evidence="7">
    <location>
        <begin position="573"/>
        <end position="620"/>
    </location>
</feature>
<dbReference type="Pfam" id="PF02836">
    <property type="entry name" value="Glyco_hydro_2_C"/>
    <property type="match status" value="1"/>
</dbReference>
<dbReference type="EMBL" id="JBHTCG010000001">
    <property type="protein sequence ID" value="MFC7380682.1"/>
    <property type="molecule type" value="Genomic_DNA"/>
</dbReference>
<dbReference type="RefSeq" id="WP_380823713.1">
    <property type="nucleotide sequence ID" value="NZ_JBHTCG010000001.1"/>
</dbReference>
<evidence type="ECO:0000256" key="7">
    <source>
        <dbReference type="SAM" id="MobiDB-lite"/>
    </source>
</evidence>
<dbReference type="InterPro" id="IPR006103">
    <property type="entry name" value="Glyco_hydro_2_cat"/>
</dbReference>
<dbReference type="Proteomes" id="UP001596496">
    <property type="component" value="Unassembled WGS sequence"/>
</dbReference>
<evidence type="ECO:0000259" key="9">
    <source>
        <dbReference type="Pfam" id="PF02836"/>
    </source>
</evidence>
<dbReference type="InterPro" id="IPR006102">
    <property type="entry name" value="Ig-like_GH2"/>
</dbReference>
<dbReference type="Pfam" id="PF22666">
    <property type="entry name" value="Glyco_hydro_2_N2"/>
    <property type="match status" value="1"/>
</dbReference>
<evidence type="ECO:0000256" key="6">
    <source>
        <dbReference type="ARBA" id="ARBA00023295"/>
    </source>
</evidence>
<feature type="domain" description="Glycoside hydrolase family 2 catalytic" evidence="9">
    <location>
        <begin position="324"/>
        <end position="478"/>
    </location>
</feature>
<comment type="catalytic activity">
    <reaction evidence="1">
        <text>Hydrolysis of terminal, non-reducing beta-D-mannose residues in beta-D-mannosides.</text>
        <dbReference type="EC" id="3.2.1.25"/>
    </reaction>
</comment>
<dbReference type="InterPro" id="IPR017853">
    <property type="entry name" value="GH"/>
</dbReference>
<keyword evidence="6" id="KW-0326">Glycosidase</keyword>
<evidence type="ECO:0000313" key="11">
    <source>
        <dbReference type="EMBL" id="MFC7380682.1"/>
    </source>
</evidence>
<dbReference type="InterPro" id="IPR050887">
    <property type="entry name" value="Beta-mannosidase_GH2"/>
</dbReference>
<feature type="domain" description="Glycoside hydrolase family 2 immunoglobulin-like beta-sandwich" evidence="8">
    <location>
        <begin position="227"/>
        <end position="313"/>
    </location>
</feature>
<proteinExistence type="inferred from homology"/>
<dbReference type="Gene3D" id="2.60.120.260">
    <property type="entry name" value="Galactose-binding domain-like"/>
    <property type="match status" value="1"/>
</dbReference>
<dbReference type="InterPro" id="IPR036156">
    <property type="entry name" value="Beta-gal/glucu_dom_sf"/>
</dbReference>
<feature type="region of interest" description="Disordered" evidence="7">
    <location>
        <begin position="19"/>
        <end position="45"/>
    </location>
</feature>
<dbReference type="PANTHER" id="PTHR43730">
    <property type="entry name" value="BETA-MANNOSIDASE"/>
    <property type="match status" value="1"/>
</dbReference>
<comment type="caution">
    <text evidence="11">The sequence shown here is derived from an EMBL/GenBank/DDBJ whole genome shotgun (WGS) entry which is preliminary data.</text>
</comment>
<dbReference type="InterPro" id="IPR008979">
    <property type="entry name" value="Galactose-bd-like_sf"/>
</dbReference>
<reference evidence="12" key="1">
    <citation type="journal article" date="2019" name="Int. J. Syst. Evol. Microbiol.">
        <title>The Global Catalogue of Microorganisms (GCM) 10K type strain sequencing project: providing services to taxonomists for standard genome sequencing and annotation.</title>
        <authorList>
            <consortium name="The Broad Institute Genomics Platform"/>
            <consortium name="The Broad Institute Genome Sequencing Center for Infectious Disease"/>
            <person name="Wu L."/>
            <person name="Ma J."/>
        </authorList>
    </citation>
    <scope>NUCLEOTIDE SEQUENCE [LARGE SCALE GENOMIC DNA]</scope>
    <source>
        <strain evidence="12">CECT 7649</strain>
    </source>
</reference>
<feature type="compositionally biased region" description="Basic and acidic residues" evidence="7">
    <location>
        <begin position="598"/>
        <end position="614"/>
    </location>
</feature>
<keyword evidence="4" id="KW-0732">Signal</keyword>
<evidence type="ECO:0000256" key="4">
    <source>
        <dbReference type="ARBA" id="ARBA00022729"/>
    </source>
</evidence>
<evidence type="ECO:0000256" key="3">
    <source>
        <dbReference type="ARBA" id="ARBA00012754"/>
    </source>
</evidence>